<dbReference type="Proteomes" id="UP001295684">
    <property type="component" value="Unassembled WGS sequence"/>
</dbReference>
<sequence>MKKAKRTSSASGSDQMKNILKQLFYKIAEYKRYCRRSGAGFGTPFKETQNLTPAHSRHTGTSSGASLSKSGYHSHWFKGSEIQREEKVILEDEIEELKLRLERCDEMTFLKAFQLIDTLNINFIDFTSIERFMKEDWGFKKRHIRAVISYLDQTGNEKVTFNEFIISLTPTTRAPRVEDIPEIISYSPRKAALEDSLPPKFNESYTTKKKSLKLKSKTRSSKVFPLRNNKTHRIFHTNLNTSKNSRTKSKSKLSSKCSKCSNTTWLKMSKIIKKNTIKAKPKTSHSKLKKKAKPLKPKDKTLILRRLKEKEQTNLAKVQERRRQCQAKLEEQNETVRKKIFRGSECEEEIGEQRRMRGRGREGLKEDERIGNREEKDVERLDISPLRHKSFDRVKTTKNVTFQDQSPEYNLPKQMLSGKKIDRPPLPNSSKNIRMEDRIRNSQELRHKASYKPASYIKPFSKLRSEVSPAYHTSAHYSRRISPLRPAPSHLPDRPLINSNTYSGKNSHRESYSTHKASDRSFKIQHEESKASPKHNKDLVTILNVLKDQISFENNIERARIRLAYTSDFNLMDAFRIFDIDGQGTIQPSDLLKGLENLGIISNANLPTILDKDSVFLFMMRYDNDHDGRMKYSDFCDAFTPKELKLSAEIHSRPPYNIYSEGDPSKYFSPETRALLRQAFRVHFESELKTEKIRQSLMLNVNEAFKLLDSDLDGYISKKELAQAFETNQIFLNQQDIDFIMDRYDQNKDSRISFKEFTDELTQRITIHY</sequence>
<evidence type="ECO:0000259" key="5">
    <source>
        <dbReference type="PROSITE" id="PS50222"/>
    </source>
</evidence>
<keyword evidence="7" id="KW-1185">Reference proteome</keyword>
<organism evidence="6 7">
    <name type="scientific">Euplotes crassus</name>
    <dbReference type="NCBI Taxonomy" id="5936"/>
    <lineage>
        <taxon>Eukaryota</taxon>
        <taxon>Sar</taxon>
        <taxon>Alveolata</taxon>
        <taxon>Ciliophora</taxon>
        <taxon>Intramacronucleata</taxon>
        <taxon>Spirotrichea</taxon>
        <taxon>Hypotrichia</taxon>
        <taxon>Euplotida</taxon>
        <taxon>Euplotidae</taxon>
        <taxon>Moneuplotes</taxon>
    </lineage>
</organism>
<keyword evidence="2" id="KW-0677">Repeat</keyword>
<dbReference type="SMART" id="SM00054">
    <property type="entry name" value="EFh"/>
    <property type="match status" value="6"/>
</dbReference>
<feature type="domain" description="EF-hand" evidence="5">
    <location>
        <begin position="566"/>
        <end position="601"/>
    </location>
</feature>
<evidence type="ECO:0000256" key="2">
    <source>
        <dbReference type="ARBA" id="ARBA00022737"/>
    </source>
</evidence>
<reference evidence="6" key="1">
    <citation type="submission" date="2023-07" db="EMBL/GenBank/DDBJ databases">
        <authorList>
            <consortium name="AG Swart"/>
            <person name="Singh M."/>
            <person name="Singh A."/>
            <person name="Seah K."/>
            <person name="Emmerich C."/>
        </authorList>
    </citation>
    <scope>NUCLEOTIDE SEQUENCE</scope>
    <source>
        <strain evidence="6">DP1</strain>
    </source>
</reference>
<gene>
    <name evidence="6" type="ORF">ECRASSUSDP1_LOCUS24947</name>
</gene>
<evidence type="ECO:0000256" key="4">
    <source>
        <dbReference type="SAM" id="MobiDB-lite"/>
    </source>
</evidence>
<keyword evidence="1" id="KW-0479">Metal-binding</keyword>
<feature type="coiled-coil region" evidence="3">
    <location>
        <begin position="80"/>
        <end position="107"/>
    </location>
</feature>
<feature type="compositionally biased region" description="Basic and acidic residues" evidence="4">
    <location>
        <begin position="507"/>
        <end position="533"/>
    </location>
</feature>
<dbReference type="AlphaFoldDB" id="A0AAD1Y5Q2"/>
<dbReference type="GO" id="GO:0005509">
    <property type="term" value="F:calcium ion binding"/>
    <property type="evidence" value="ECO:0007669"/>
    <property type="project" value="InterPro"/>
</dbReference>
<evidence type="ECO:0000256" key="3">
    <source>
        <dbReference type="SAM" id="Coils"/>
    </source>
</evidence>
<dbReference type="Pfam" id="PF13499">
    <property type="entry name" value="EF-hand_7"/>
    <property type="match status" value="2"/>
</dbReference>
<evidence type="ECO:0000313" key="7">
    <source>
        <dbReference type="Proteomes" id="UP001295684"/>
    </source>
</evidence>
<feature type="domain" description="EF-hand" evidence="5">
    <location>
        <begin position="732"/>
        <end position="767"/>
    </location>
</feature>
<dbReference type="PANTHER" id="PTHR10891">
    <property type="entry name" value="EF-HAND CALCIUM-BINDING DOMAIN CONTAINING PROTEIN"/>
    <property type="match status" value="1"/>
</dbReference>
<dbReference type="Gene3D" id="1.10.238.10">
    <property type="entry name" value="EF-hand"/>
    <property type="match status" value="3"/>
</dbReference>
<evidence type="ECO:0000256" key="1">
    <source>
        <dbReference type="ARBA" id="ARBA00022723"/>
    </source>
</evidence>
<dbReference type="InterPro" id="IPR039647">
    <property type="entry name" value="EF_hand_pair_protein_CML-like"/>
</dbReference>
<feature type="domain" description="EF-hand" evidence="5">
    <location>
        <begin position="610"/>
        <end position="645"/>
    </location>
</feature>
<comment type="caution">
    <text evidence="6">The sequence shown here is derived from an EMBL/GenBank/DDBJ whole genome shotgun (WGS) entry which is preliminary data.</text>
</comment>
<dbReference type="EMBL" id="CAMPGE010025714">
    <property type="protein sequence ID" value="CAI2383447.1"/>
    <property type="molecule type" value="Genomic_DNA"/>
</dbReference>
<feature type="domain" description="EF-hand" evidence="5">
    <location>
        <begin position="696"/>
        <end position="731"/>
    </location>
</feature>
<protein>
    <recommendedName>
        <fullName evidence="5">EF-hand domain-containing protein</fullName>
    </recommendedName>
</protein>
<feature type="region of interest" description="Disordered" evidence="4">
    <location>
        <begin position="475"/>
        <end position="533"/>
    </location>
</feature>
<dbReference type="CDD" id="cd00051">
    <property type="entry name" value="EFh"/>
    <property type="match status" value="2"/>
</dbReference>
<proteinExistence type="predicted"/>
<name>A0AAD1Y5Q2_EUPCR</name>
<dbReference type="InterPro" id="IPR002048">
    <property type="entry name" value="EF_hand_dom"/>
</dbReference>
<dbReference type="SUPFAM" id="SSF47473">
    <property type="entry name" value="EF-hand"/>
    <property type="match status" value="2"/>
</dbReference>
<keyword evidence="3" id="KW-0175">Coiled coil</keyword>
<dbReference type="PROSITE" id="PS50222">
    <property type="entry name" value="EF_HAND_2"/>
    <property type="match status" value="4"/>
</dbReference>
<feature type="coiled-coil region" evidence="3">
    <location>
        <begin position="308"/>
        <end position="335"/>
    </location>
</feature>
<accession>A0AAD1Y5Q2</accession>
<dbReference type="InterPro" id="IPR011992">
    <property type="entry name" value="EF-hand-dom_pair"/>
</dbReference>
<feature type="compositionally biased region" description="Polar residues" evidence="4">
    <location>
        <begin position="46"/>
        <end position="69"/>
    </location>
</feature>
<evidence type="ECO:0000313" key="6">
    <source>
        <dbReference type="EMBL" id="CAI2383447.1"/>
    </source>
</evidence>
<feature type="region of interest" description="Disordered" evidence="4">
    <location>
        <begin position="45"/>
        <end position="69"/>
    </location>
</feature>